<dbReference type="FunCoup" id="A0A6I9T4K0">
    <property type="interactions" value="2121"/>
</dbReference>
<dbReference type="GO" id="GO:0006364">
    <property type="term" value="P:rRNA processing"/>
    <property type="evidence" value="ECO:0007669"/>
    <property type="project" value="UniProtKB-KW"/>
</dbReference>
<evidence type="ECO:0000256" key="3">
    <source>
        <dbReference type="SAM" id="MobiDB-lite"/>
    </source>
</evidence>
<organism evidence="4 5">
    <name type="scientific">Sesamum indicum</name>
    <name type="common">Oriental sesame</name>
    <name type="synonym">Sesamum orientale</name>
    <dbReference type="NCBI Taxonomy" id="4182"/>
    <lineage>
        <taxon>Eukaryota</taxon>
        <taxon>Viridiplantae</taxon>
        <taxon>Streptophyta</taxon>
        <taxon>Embryophyta</taxon>
        <taxon>Tracheophyta</taxon>
        <taxon>Spermatophyta</taxon>
        <taxon>Magnoliopsida</taxon>
        <taxon>eudicotyledons</taxon>
        <taxon>Gunneridae</taxon>
        <taxon>Pentapetalae</taxon>
        <taxon>asterids</taxon>
        <taxon>lamiids</taxon>
        <taxon>Lamiales</taxon>
        <taxon>Pedaliaceae</taxon>
        <taxon>Sesamum</taxon>
    </lineage>
</organism>
<dbReference type="Proteomes" id="UP000504604">
    <property type="component" value="Linkage group LG5"/>
</dbReference>
<keyword evidence="2" id="KW-0698">rRNA processing</keyword>
<feature type="compositionally biased region" description="Acidic residues" evidence="3">
    <location>
        <begin position="129"/>
        <end position="140"/>
    </location>
</feature>
<sequence length="229" mass="25913">MNGGLTAEAAAQLQEGINLVLSRWAALRMAVENEWGGRDSLQKSQQLGNHLFHLLTQSKEQVYIDDLEDMLDEFMLSLNTEIGDGSIEEIAEKMMVMHEECLEGNFDTIKRLKETNTPNVSYIRQPGSNDEEDSEDDAGDDALKEESEMEVDALDNEPSLNQRERMADEPSEKEAPDVVDGWTVVSNRRNRGATLKDMSLLTKRDWSKNNKEAKESTPLKPAKRNMCDY</sequence>
<feature type="region of interest" description="Disordered" evidence="3">
    <location>
        <begin position="204"/>
        <end position="229"/>
    </location>
</feature>
<gene>
    <name evidence="5" type="primary">LOC105161811</name>
</gene>
<dbReference type="Pfam" id="PF10273">
    <property type="entry name" value="WGG"/>
    <property type="match status" value="1"/>
</dbReference>
<feature type="region of interest" description="Disordered" evidence="3">
    <location>
        <begin position="117"/>
        <end position="182"/>
    </location>
</feature>
<dbReference type="RefSeq" id="XP_011077927.1">
    <property type="nucleotide sequence ID" value="XM_011079625.2"/>
</dbReference>
<dbReference type="AlphaFoldDB" id="A0A6I9T4K0"/>
<protein>
    <submittedName>
        <fullName evidence="5">Pre-rRNA-processing protein TSR2-like</fullName>
    </submittedName>
</protein>
<evidence type="ECO:0000313" key="4">
    <source>
        <dbReference type="Proteomes" id="UP000504604"/>
    </source>
</evidence>
<keyword evidence="4" id="KW-1185">Reference proteome</keyword>
<dbReference type="PANTHER" id="PTHR21250">
    <property type="entry name" value="PRE-RRNA-PROCESSING PROTEIN TSR2 HOMOLOG"/>
    <property type="match status" value="1"/>
</dbReference>
<feature type="compositionally biased region" description="Basic and acidic residues" evidence="3">
    <location>
        <begin position="162"/>
        <end position="176"/>
    </location>
</feature>
<evidence type="ECO:0000256" key="2">
    <source>
        <dbReference type="ARBA" id="ARBA00022552"/>
    </source>
</evidence>
<proteinExistence type="inferred from homology"/>
<dbReference type="InParanoid" id="A0A6I9T4K0"/>
<name>A0A6I9T4K0_SESIN</name>
<accession>A0A6I9T4K0</accession>
<evidence type="ECO:0000313" key="5">
    <source>
        <dbReference type="RefSeq" id="XP_011077927.1"/>
    </source>
</evidence>
<dbReference type="KEGG" id="sind:105161811"/>
<dbReference type="OrthoDB" id="263560at2759"/>
<dbReference type="InterPro" id="IPR019398">
    <property type="entry name" value="Pre-rRNA_process_TSR2"/>
</dbReference>
<evidence type="ECO:0000256" key="1">
    <source>
        <dbReference type="ARBA" id="ARBA00006524"/>
    </source>
</evidence>
<comment type="similarity">
    <text evidence="1">Belongs to the TSR2 family.</text>
</comment>
<feature type="compositionally biased region" description="Basic and acidic residues" evidence="3">
    <location>
        <begin position="204"/>
        <end position="217"/>
    </location>
</feature>
<reference evidence="5" key="1">
    <citation type="submission" date="2025-08" db="UniProtKB">
        <authorList>
            <consortium name="RefSeq"/>
        </authorList>
    </citation>
    <scope>IDENTIFICATION</scope>
</reference>
<dbReference type="GeneID" id="105161811"/>